<dbReference type="Proteomes" id="UP000784294">
    <property type="component" value="Unassembled WGS sequence"/>
</dbReference>
<comment type="caution">
    <text evidence="1">The sequence shown here is derived from an EMBL/GenBank/DDBJ whole genome shotgun (WGS) entry which is preliminary data.</text>
</comment>
<protein>
    <submittedName>
        <fullName evidence="1">Uncharacterized protein</fullName>
    </submittedName>
</protein>
<name>A0A3S5AY40_9PLAT</name>
<organism evidence="1 2">
    <name type="scientific">Protopolystoma xenopodis</name>
    <dbReference type="NCBI Taxonomy" id="117903"/>
    <lineage>
        <taxon>Eukaryota</taxon>
        <taxon>Metazoa</taxon>
        <taxon>Spiralia</taxon>
        <taxon>Lophotrochozoa</taxon>
        <taxon>Platyhelminthes</taxon>
        <taxon>Monogenea</taxon>
        <taxon>Polyopisthocotylea</taxon>
        <taxon>Polystomatidea</taxon>
        <taxon>Polystomatidae</taxon>
        <taxon>Protopolystoma</taxon>
    </lineage>
</organism>
<sequence>MREALGTYLAYLRCFNHTQLCLRAELLGSNNFSYFVTTHTFPPSKAKLPVSAFPLDHYSLNSNIDLEHDLELFSNQGLASELAHAPQRPEDWWWNFTQVPELYKITDREKKYFNGSLSLMASPVGSPACCAPLVHRTHIENQQEPPRSRLQSSLDAALLPVLRRWAGRLRCRPATRHSPFSGRIKRNNRQNVDRINFDEIYLGSRIPSYAYEWRYQTELNDKQA</sequence>
<gene>
    <name evidence="1" type="ORF">PXEA_LOCUS34020</name>
</gene>
<proteinExistence type="predicted"/>
<dbReference type="EMBL" id="CAAALY010265511">
    <property type="protein sequence ID" value="VEL40580.1"/>
    <property type="molecule type" value="Genomic_DNA"/>
</dbReference>
<evidence type="ECO:0000313" key="2">
    <source>
        <dbReference type="Proteomes" id="UP000784294"/>
    </source>
</evidence>
<feature type="non-terminal residue" evidence="1">
    <location>
        <position position="1"/>
    </location>
</feature>
<keyword evidence="2" id="KW-1185">Reference proteome</keyword>
<accession>A0A3S5AY40</accession>
<dbReference type="AlphaFoldDB" id="A0A3S5AY40"/>
<reference evidence="1" key="1">
    <citation type="submission" date="2018-11" db="EMBL/GenBank/DDBJ databases">
        <authorList>
            <consortium name="Pathogen Informatics"/>
        </authorList>
    </citation>
    <scope>NUCLEOTIDE SEQUENCE</scope>
</reference>
<evidence type="ECO:0000313" key="1">
    <source>
        <dbReference type="EMBL" id="VEL40580.1"/>
    </source>
</evidence>